<protein>
    <submittedName>
        <fullName evidence="1">Uncharacterized protein</fullName>
    </submittedName>
</protein>
<dbReference type="EMBL" id="HG322949">
    <property type="protein sequence ID" value="CDG82114.1"/>
    <property type="molecule type" value="Genomic_DNA"/>
</dbReference>
<dbReference type="KEGG" id="jag:GJA_1463"/>
<gene>
    <name evidence="1" type="ORF">GJA_1463</name>
</gene>
<dbReference type="PATRIC" id="fig|1349767.4.peg.3162"/>
<keyword evidence="2" id="KW-1185">Reference proteome</keyword>
<evidence type="ECO:0000313" key="1">
    <source>
        <dbReference type="EMBL" id="CDG82114.1"/>
    </source>
</evidence>
<sequence>MYHRTSILSDTAKPRIDTLLHNPAASEYRYIPNTTLFKKVLILASSVSKR</sequence>
<name>W0UZW4_9BURK</name>
<dbReference type="Proteomes" id="UP000027604">
    <property type="component" value="Chromosome I"/>
</dbReference>
<reference evidence="1 2" key="1">
    <citation type="journal article" date="2015" name="Genome Announc.">
        <title>Genome Sequence of Mushroom Soft-Rot Pathogen Janthinobacterium agaricidamnosum.</title>
        <authorList>
            <person name="Graupner K."/>
            <person name="Lackner G."/>
            <person name="Hertweck C."/>
        </authorList>
    </citation>
    <scope>NUCLEOTIDE SEQUENCE [LARGE SCALE GENOMIC DNA]</scope>
    <source>
        <strain evidence="2">NBRC 102515 / DSM 9628</strain>
    </source>
</reference>
<evidence type="ECO:0000313" key="2">
    <source>
        <dbReference type="Proteomes" id="UP000027604"/>
    </source>
</evidence>
<accession>W0UZW4</accession>
<organism evidence="1 2">
    <name type="scientific">Janthinobacterium agaricidamnosum NBRC 102515 = DSM 9628</name>
    <dbReference type="NCBI Taxonomy" id="1349767"/>
    <lineage>
        <taxon>Bacteria</taxon>
        <taxon>Pseudomonadati</taxon>
        <taxon>Pseudomonadota</taxon>
        <taxon>Betaproteobacteria</taxon>
        <taxon>Burkholderiales</taxon>
        <taxon>Oxalobacteraceae</taxon>
        <taxon>Janthinobacterium</taxon>
    </lineage>
</organism>
<dbReference type="AlphaFoldDB" id="W0UZW4"/>
<proteinExistence type="predicted"/>
<dbReference type="HOGENOM" id="CLU_3118702_0_0_4"/>